<dbReference type="PRINTS" id="PR00385">
    <property type="entry name" value="P450"/>
</dbReference>
<keyword evidence="4 8" id="KW-0479">Metal-binding</keyword>
<protein>
    <submittedName>
        <fullName evidence="10">High nitrogen upregulated cytochrome P450 monooxygenase 2</fullName>
    </submittedName>
</protein>
<dbReference type="Gene3D" id="1.10.630.10">
    <property type="entry name" value="Cytochrome P450"/>
    <property type="match status" value="1"/>
</dbReference>
<dbReference type="GO" id="GO:0005506">
    <property type="term" value="F:iron ion binding"/>
    <property type="evidence" value="ECO:0007669"/>
    <property type="project" value="InterPro"/>
</dbReference>
<dbReference type="GO" id="GO:0004497">
    <property type="term" value="F:monooxygenase activity"/>
    <property type="evidence" value="ECO:0007669"/>
    <property type="project" value="UniProtKB-KW"/>
</dbReference>
<dbReference type="Proteomes" id="UP001221142">
    <property type="component" value="Unassembled WGS sequence"/>
</dbReference>
<evidence type="ECO:0000256" key="5">
    <source>
        <dbReference type="ARBA" id="ARBA00023002"/>
    </source>
</evidence>
<keyword evidence="9" id="KW-0472">Membrane</keyword>
<keyword evidence="5" id="KW-0560">Oxidoreductase</keyword>
<feature type="transmembrane region" description="Helical" evidence="9">
    <location>
        <begin position="54"/>
        <end position="74"/>
    </location>
</feature>
<keyword evidence="7 10" id="KW-0503">Monooxygenase</keyword>
<reference evidence="10" key="1">
    <citation type="submission" date="2023-03" db="EMBL/GenBank/DDBJ databases">
        <title>Massive genome expansion in bonnet fungi (Mycena s.s.) driven by repeated elements and novel gene families across ecological guilds.</title>
        <authorList>
            <consortium name="Lawrence Berkeley National Laboratory"/>
            <person name="Harder C.B."/>
            <person name="Miyauchi S."/>
            <person name="Viragh M."/>
            <person name="Kuo A."/>
            <person name="Thoen E."/>
            <person name="Andreopoulos B."/>
            <person name="Lu D."/>
            <person name="Skrede I."/>
            <person name="Drula E."/>
            <person name="Henrissat B."/>
            <person name="Morin E."/>
            <person name="Kohler A."/>
            <person name="Barry K."/>
            <person name="LaButti K."/>
            <person name="Morin E."/>
            <person name="Salamov A."/>
            <person name="Lipzen A."/>
            <person name="Mereny Z."/>
            <person name="Hegedus B."/>
            <person name="Baldrian P."/>
            <person name="Stursova M."/>
            <person name="Weitz H."/>
            <person name="Taylor A."/>
            <person name="Grigoriev I.V."/>
            <person name="Nagy L.G."/>
            <person name="Martin F."/>
            <person name="Kauserud H."/>
        </authorList>
    </citation>
    <scope>NUCLEOTIDE SEQUENCE</scope>
    <source>
        <strain evidence="10">9284</strain>
    </source>
</reference>
<comment type="caution">
    <text evidence="10">The sequence shown here is derived from an EMBL/GenBank/DDBJ whole genome shotgun (WGS) entry which is preliminary data.</text>
</comment>
<evidence type="ECO:0000256" key="1">
    <source>
        <dbReference type="ARBA" id="ARBA00001971"/>
    </source>
</evidence>
<dbReference type="PRINTS" id="PR00463">
    <property type="entry name" value="EP450I"/>
</dbReference>
<dbReference type="AlphaFoldDB" id="A0AAD7BXH6"/>
<evidence type="ECO:0000313" key="10">
    <source>
        <dbReference type="EMBL" id="KAJ7633024.1"/>
    </source>
</evidence>
<keyword evidence="11" id="KW-1185">Reference proteome</keyword>
<dbReference type="InterPro" id="IPR050121">
    <property type="entry name" value="Cytochrome_P450_monoxygenase"/>
</dbReference>
<evidence type="ECO:0000256" key="9">
    <source>
        <dbReference type="SAM" id="Phobius"/>
    </source>
</evidence>
<dbReference type="SUPFAM" id="SSF48264">
    <property type="entry name" value="Cytochrome P450"/>
    <property type="match status" value="1"/>
</dbReference>
<proteinExistence type="inferred from homology"/>
<dbReference type="GO" id="GO:0020037">
    <property type="term" value="F:heme binding"/>
    <property type="evidence" value="ECO:0007669"/>
    <property type="project" value="InterPro"/>
</dbReference>
<dbReference type="PANTHER" id="PTHR24305:SF187">
    <property type="entry name" value="P450, PUTATIVE (EUROFUNG)-RELATED"/>
    <property type="match status" value="1"/>
</dbReference>
<dbReference type="InterPro" id="IPR036396">
    <property type="entry name" value="Cyt_P450_sf"/>
</dbReference>
<organism evidence="10 11">
    <name type="scientific">Roridomyces roridus</name>
    <dbReference type="NCBI Taxonomy" id="1738132"/>
    <lineage>
        <taxon>Eukaryota</taxon>
        <taxon>Fungi</taxon>
        <taxon>Dikarya</taxon>
        <taxon>Basidiomycota</taxon>
        <taxon>Agaricomycotina</taxon>
        <taxon>Agaricomycetes</taxon>
        <taxon>Agaricomycetidae</taxon>
        <taxon>Agaricales</taxon>
        <taxon>Marasmiineae</taxon>
        <taxon>Mycenaceae</taxon>
        <taxon>Roridomyces</taxon>
    </lineage>
</organism>
<dbReference type="CDD" id="cd11061">
    <property type="entry name" value="CYP67-like"/>
    <property type="match status" value="1"/>
</dbReference>
<keyword evidence="9" id="KW-0812">Transmembrane</keyword>
<evidence type="ECO:0000313" key="11">
    <source>
        <dbReference type="Proteomes" id="UP001221142"/>
    </source>
</evidence>
<dbReference type="EMBL" id="JARKIF010000008">
    <property type="protein sequence ID" value="KAJ7633024.1"/>
    <property type="molecule type" value="Genomic_DNA"/>
</dbReference>
<evidence type="ECO:0000256" key="6">
    <source>
        <dbReference type="ARBA" id="ARBA00023004"/>
    </source>
</evidence>
<evidence type="ECO:0000256" key="2">
    <source>
        <dbReference type="ARBA" id="ARBA00005179"/>
    </source>
</evidence>
<dbReference type="GO" id="GO:0016705">
    <property type="term" value="F:oxidoreductase activity, acting on paired donors, with incorporation or reduction of molecular oxygen"/>
    <property type="evidence" value="ECO:0007669"/>
    <property type="project" value="InterPro"/>
</dbReference>
<keyword evidence="8" id="KW-0349">Heme</keyword>
<dbReference type="PANTHER" id="PTHR24305">
    <property type="entry name" value="CYTOCHROME P450"/>
    <property type="match status" value="1"/>
</dbReference>
<evidence type="ECO:0000256" key="7">
    <source>
        <dbReference type="ARBA" id="ARBA00023033"/>
    </source>
</evidence>
<keyword evidence="6 8" id="KW-0408">Iron</keyword>
<accession>A0AAD7BXH6</accession>
<comment type="cofactor">
    <cofactor evidence="1 8">
        <name>heme</name>
        <dbReference type="ChEBI" id="CHEBI:30413"/>
    </cofactor>
</comment>
<sequence length="540" mass="60266">MSAAPNTMLLAAILGLLNHIYFHRHPPANATIPILVLIIQPAFLLLLLPPPSLSTVLLTYTTFLVSLILSITAYRLSPWHPLAHIPGPTINKVTKLWGAWVVAGGKQHLAWKRLHDKYGDFVRTGPNEISIVHFDAVKAILGTGGFPKGEYYDPRRDPTLASTSLLLLRGDAHASRRRIWNRGMSTEAINEYEIILERRVMQLMDRLDGFCGTAVDIAGWFGYFAFDFMGDMAFGGGFDMMRDGGDKKGLWELIANGARNIVIVSQTPWLSSLIIKLPAASRGYTRLRGFGATCAANRIKRGSETKDLWYHLTDEAGIEKTKPTHADVVSDGVLSVVAGSDTTAVALSCLVWFLLSHPDIYRRVQDEVGSVYPEGESTLDSSKHEELKLLAACLNETMRLQPPVLSNGTRQVPRGGGRVVAGRFIPEDTQIYIPPYSLHRNEAYFSDPEKFDPDRWLRPPTDDSEWKHNTGAFIPFSYGAANCVGKVLAWREMLMVASTLLRRYEMRFAQGDETARWTDGLRDYFVTSMKGPLMVEMGRR</sequence>
<dbReference type="InterPro" id="IPR002401">
    <property type="entry name" value="Cyt_P450_E_grp-I"/>
</dbReference>
<comment type="pathway">
    <text evidence="2">Secondary metabolite biosynthesis.</text>
</comment>
<name>A0AAD7BXH6_9AGAR</name>
<gene>
    <name evidence="10" type="ORF">FB45DRAFT_1003222</name>
</gene>
<feature type="transmembrane region" description="Helical" evidence="9">
    <location>
        <begin position="30"/>
        <end position="48"/>
    </location>
</feature>
<evidence type="ECO:0000256" key="8">
    <source>
        <dbReference type="PIRSR" id="PIRSR602401-1"/>
    </source>
</evidence>
<evidence type="ECO:0000256" key="4">
    <source>
        <dbReference type="ARBA" id="ARBA00022723"/>
    </source>
</evidence>
<keyword evidence="9" id="KW-1133">Transmembrane helix</keyword>
<evidence type="ECO:0000256" key="3">
    <source>
        <dbReference type="ARBA" id="ARBA00010617"/>
    </source>
</evidence>
<feature type="binding site" description="axial binding residue" evidence="8">
    <location>
        <position position="483"/>
    </location>
    <ligand>
        <name>heme</name>
        <dbReference type="ChEBI" id="CHEBI:30413"/>
    </ligand>
    <ligandPart>
        <name>Fe</name>
        <dbReference type="ChEBI" id="CHEBI:18248"/>
    </ligandPart>
</feature>
<dbReference type="InterPro" id="IPR001128">
    <property type="entry name" value="Cyt_P450"/>
</dbReference>
<dbReference type="Pfam" id="PF00067">
    <property type="entry name" value="p450"/>
    <property type="match status" value="1"/>
</dbReference>
<comment type="similarity">
    <text evidence="3">Belongs to the cytochrome P450 family.</text>
</comment>